<dbReference type="VEuPathDB" id="PlasmoDB:PVW1_100015700"/>
<organism evidence="1">
    <name type="scientific">Plasmodium vivax</name>
    <name type="common">malaria parasite P. vivax</name>
    <dbReference type="NCBI Taxonomy" id="5855"/>
    <lineage>
        <taxon>Eukaryota</taxon>
        <taxon>Sar</taxon>
        <taxon>Alveolata</taxon>
        <taxon>Apicomplexa</taxon>
        <taxon>Aconoidasida</taxon>
        <taxon>Haemosporida</taxon>
        <taxon>Plasmodiidae</taxon>
        <taxon>Plasmodium</taxon>
        <taxon>Plasmodium (Plasmodium)</taxon>
    </lineage>
</organism>
<dbReference type="EMBL" id="FLZR02000002">
    <property type="protein sequence ID" value="VUZ99389.1"/>
    <property type="molecule type" value="Genomic_DNA"/>
</dbReference>
<name>A0A565A626_PLAVI</name>
<dbReference type="VEuPathDB" id="PlasmoDB:PVPAM_000029000"/>
<dbReference type="AlphaFoldDB" id="A0A565A626"/>
<dbReference type="Proteomes" id="UP000220605">
    <property type="component" value="Unassembled WGS sequence"/>
</dbReference>
<accession>A0A565A626</accession>
<reference evidence="1" key="1">
    <citation type="submission" date="2016-07" db="EMBL/GenBank/DDBJ databases">
        <authorList>
            <consortium name="Pathogen Informatics"/>
        </authorList>
    </citation>
    <scope>NUCLEOTIDE SEQUENCE</scope>
</reference>
<evidence type="ECO:0000313" key="1">
    <source>
        <dbReference type="EMBL" id="VUZ99389.1"/>
    </source>
</evidence>
<protein>
    <submittedName>
        <fullName evidence="1">VIR protein</fullName>
    </submittedName>
</protein>
<sequence>MNKQKLEEEYPFPSDILRAYDDYDKTVEKEDNLYEFYRNKMTYHNEDKNNYTDISVKILRNLRTLSDDAYKPSQKAEYCIYLYHWLYYRKKESGIGDLLLSTIFSEFDEKKLYENKNMCPYNIYSKISAESDEIIKLDIFYNNIEAIRDILIDVDKSNDCRFKIFIHSCVNIYKKMKKKYCKTDSDRNSTNKEICDIVNNFSLVYNSFILDKPQEIKINLPSLTNTDSEGHPITTHIDGCSSNGNKEEAHAVNNDQSDSSILHTVPKILGTMAGISSFMAISYKFTPFRKFLQLRRGAASLSNSLNEKESINLINNESDPWNGSSNNTKYNIGYGSV</sequence>
<dbReference type="VEuPathDB" id="PlasmoDB:PVP01_0001040"/>
<gene>
    <name evidence="1" type="ORF">PVP01_0001040</name>
</gene>
<proteinExistence type="predicted"/>